<gene>
    <name evidence="3" type="ORF">FAZ98_30575</name>
</gene>
<name>A0A7Z2GQK8_9BURK</name>
<feature type="region of interest" description="Disordered" evidence="1">
    <location>
        <begin position="275"/>
        <end position="305"/>
    </location>
</feature>
<dbReference type="EMBL" id="CP046916">
    <property type="protein sequence ID" value="QGZ66163.1"/>
    <property type="molecule type" value="Genomic_DNA"/>
</dbReference>
<evidence type="ECO:0000313" key="3">
    <source>
        <dbReference type="EMBL" id="QGZ66163.1"/>
    </source>
</evidence>
<evidence type="ECO:0000313" key="4">
    <source>
        <dbReference type="Proteomes" id="UP000433577"/>
    </source>
</evidence>
<dbReference type="OrthoDB" id="9849594at2"/>
<dbReference type="AlphaFoldDB" id="A0A7Z2GQK8"/>
<dbReference type="KEGG" id="pacs:FAZ98_30575"/>
<sequence length="427" mass="48322">MHAADLDEERDNDPVLSGLINEIEIARKRLELAEIHSKLHALLRDSPVHRQVSEVEQAKVDNVQDLLAAAIEEEIKKLKIERPTRINVVQFTRNWVSEQWNTKLRYYNFSEVVPHEIVNDALKSLYESEFDFVESSEALFEVHRNLSSEPLPELKKYFLRTGSLVFRLPSKILYYLSLPLSRNTRIRQFRERVECRNQTSAMGSAANELAFFSPRKRAAEMRTERQHEYIQKIFSRLSVIFSASAAAFMFLMLLLGMCQLGAAILQGAGLGGAPHESIQGPGPAPANHSGETPEKADPQAPPGEIEHASARNAHEAMLTSLGALEIILVAPLPYLLILALNRYIKALAYKEETNVFRRELLEFKAFEVALFIAIIAASTVTQVLKEDKAIIKFEYAASVSLLIAVLSIYYFIVEYSSKETEVQQHRN</sequence>
<evidence type="ECO:0000256" key="2">
    <source>
        <dbReference type="SAM" id="Phobius"/>
    </source>
</evidence>
<dbReference type="RefSeq" id="WP_158957332.1">
    <property type="nucleotide sequence ID" value="NZ_CP046916.1"/>
</dbReference>
<keyword evidence="2" id="KW-0472">Membrane</keyword>
<evidence type="ECO:0000256" key="1">
    <source>
        <dbReference type="SAM" id="MobiDB-lite"/>
    </source>
</evidence>
<feature type="transmembrane region" description="Helical" evidence="2">
    <location>
        <begin position="365"/>
        <end position="383"/>
    </location>
</feature>
<reference evidence="3 4" key="1">
    <citation type="submission" date="2019-12" db="EMBL/GenBank/DDBJ databases">
        <title>Paraburkholderia acidiphila 7Q-K02 sp. nov and Paraburkholderia acidisoli DHF22 sp. nov., two strains isolated from forest soil.</title>
        <authorList>
            <person name="Gao Z."/>
            <person name="Qiu L."/>
        </authorList>
    </citation>
    <scope>NUCLEOTIDE SEQUENCE [LARGE SCALE GENOMIC DNA]</scope>
    <source>
        <strain evidence="3 4">DHF22</strain>
    </source>
</reference>
<keyword evidence="4" id="KW-1185">Reference proteome</keyword>
<accession>A0A7Z2GQK8</accession>
<proteinExistence type="predicted"/>
<keyword evidence="2" id="KW-1133">Transmembrane helix</keyword>
<protein>
    <submittedName>
        <fullName evidence="3">Uncharacterized protein</fullName>
    </submittedName>
</protein>
<feature type="transmembrane region" description="Helical" evidence="2">
    <location>
        <begin position="395"/>
        <end position="413"/>
    </location>
</feature>
<feature type="transmembrane region" description="Helical" evidence="2">
    <location>
        <begin position="239"/>
        <end position="265"/>
    </location>
</feature>
<feature type="transmembrane region" description="Helical" evidence="2">
    <location>
        <begin position="326"/>
        <end position="344"/>
    </location>
</feature>
<organism evidence="3 4">
    <name type="scientific">Paraburkholderia acidisoli</name>
    <dbReference type="NCBI Taxonomy" id="2571748"/>
    <lineage>
        <taxon>Bacteria</taxon>
        <taxon>Pseudomonadati</taxon>
        <taxon>Pseudomonadota</taxon>
        <taxon>Betaproteobacteria</taxon>
        <taxon>Burkholderiales</taxon>
        <taxon>Burkholderiaceae</taxon>
        <taxon>Paraburkholderia</taxon>
    </lineage>
</organism>
<keyword evidence="2" id="KW-0812">Transmembrane</keyword>
<dbReference type="Proteomes" id="UP000433577">
    <property type="component" value="Chromosome 4"/>
</dbReference>